<dbReference type="Gene3D" id="2.60.40.10">
    <property type="entry name" value="Immunoglobulins"/>
    <property type="match status" value="1"/>
</dbReference>
<gene>
    <name evidence="2" type="ORF">THF1D04_380007</name>
</gene>
<sequence length="243" mass="27614">MSLRKKFNPISCSLMLFSSIAVNSVSATPTFTLDTLFKTSNENGNASFTLRNTQRENVFVKGEVLQVKVVDGEIKKIPLTRDNFPLWDLAINPAKLRLLPGEVRDVAVKYLCQKDCDRTKDLVYQIRFSPIAAPSDSNEQRVDIGFGMAPYYIIPALDPKVTYEWNYDEEKHEVRVNNTGNTYLKIEVDNCNNKLRTVKNCVAVYNVLAGRVLDIDLPDTLKGKNVRVTVADHDQRYQDEFSL</sequence>
<organism evidence="2 3">
    <name type="scientific">Vibrio owensii</name>
    <dbReference type="NCBI Taxonomy" id="696485"/>
    <lineage>
        <taxon>Bacteria</taxon>
        <taxon>Pseudomonadati</taxon>
        <taxon>Pseudomonadota</taxon>
        <taxon>Gammaproteobacteria</taxon>
        <taxon>Vibrionales</taxon>
        <taxon>Vibrionaceae</taxon>
        <taxon>Vibrio</taxon>
    </lineage>
</organism>
<comment type="caution">
    <text evidence="2">The sequence shown here is derived from an EMBL/GenBank/DDBJ whole genome shotgun (WGS) entry which is preliminary data.</text>
</comment>
<evidence type="ECO:0000313" key="2">
    <source>
        <dbReference type="EMBL" id="CAH1534392.1"/>
    </source>
</evidence>
<evidence type="ECO:0000313" key="3">
    <source>
        <dbReference type="Proteomes" id="UP001295420"/>
    </source>
</evidence>
<dbReference type="AlphaFoldDB" id="A0AAU9Q7U4"/>
<feature type="chain" id="PRO_5043549648" description="Molecular chaperone" evidence="1">
    <location>
        <begin position="28"/>
        <end position="243"/>
    </location>
</feature>
<reference evidence="2" key="1">
    <citation type="submission" date="2022-01" db="EMBL/GenBank/DDBJ databases">
        <authorList>
            <person name="Lagorce A."/>
        </authorList>
    </citation>
    <scope>NUCLEOTIDE SEQUENCE</scope>
    <source>
        <strain evidence="2">Th15_F1_D04</strain>
    </source>
</reference>
<protein>
    <recommendedName>
        <fullName evidence="4">Molecular chaperone</fullName>
    </recommendedName>
</protein>
<dbReference type="Proteomes" id="UP001295420">
    <property type="component" value="Unassembled WGS sequence"/>
</dbReference>
<evidence type="ECO:0000256" key="1">
    <source>
        <dbReference type="SAM" id="SignalP"/>
    </source>
</evidence>
<dbReference type="EMBL" id="CAKMTQ010000032">
    <property type="protein sequence ID" value="CAH1534392.1"/>
    <property type="molecule type" value="Genomic_DNA"/>
</dbReference>
<name>A0AAU9Q7U4_9VIBR</name>
<accession>A0AAU9Q7U4</accession>
<keyword evidence="1" id="KW-0732">Signal</keyword>
<evidence type="ECO:0008006" key="4">
    <source>
        <dbReference type="Google" id="ProtNLM"/>
    </source>
</evidence>
<dbReference type="InterPro" id="IPR013783">
    <property type="entry name" value="Ig-like_fold"/>
</dbReference>
<dbReference type="RefSeq" id="WP_409931515.1">
    <property type="nucleotide sequence ID" value="NZ_CAKMTQ010000032.1"/>
</dbReference>
<proteinExistence type="predicted"/>
<feature type="signal peptide" evidence="1">
    <location>
        <begin position="1"/>
        <end position="27"/>
    </location>
</feature>